<protein>
    <submittedName>
        <fullName evidence="1">Uncharacterized protein</fullName>
    </submittedName>
</protein>
<comment type="caution">
    <text evidence="1">The sequence shown here is derived from an EMBL/GenBank/DDBJ whole genome shotgun (WGS) entry which is preliminary data.</text>
</comment>
<proteinExistence type="predicted"/>
<dbReference type="RefSeq" id="WP_342158806.1">
    <property type="nucleotide sequence ID" value="NZ_JBCDNA010000001.1"/>
</dbReference>
<evidence type="ECO:0000313" key="2">
    <source>
        <dbReference type="Proteomes" id="UP001474120"/>
    </source>
</evidence>
<sequence length="135" mass="15959">MKTMTSNPKAKLLLGAGLDVLHFESQEWLDTIYFWKDEVRFFENLLKRKESLSDSEQNYSVMLKSLDKIHTDLFEAIEDDILEHEKLLSRLVKGEQGLADADYREKHRMLTARMDTFSSDFKTFKKVVFEYVKNL</sequence>
<organism evidence="1 2">
    <name type="scientific">Lutimonas vermicola</name>
    <dbReference type="NCBI Taxonomy" id="414288"/>
    <lineage>
        <taxon>Bacteria</taxon>
        <taxon>Pseudomonadati</taxon>
        <taxon>Bacteroidota</taxon>
        <taxon>Flavobacteriia</taxon>
        <taxon>Flavobacteriales</taxon>
        <taxon>Flavobacteriaceae</taxon>
        <taxon>Lutimonas</taxon>
    </lineage>
</organism>
<dbReference type="Proteomes" id="UP001474120">
    <property type="component" value="Unassembled WGS sequence"/>
</dbReference>
<dbReference type="EMBL" id="JBCDNA010000001">
    <property type="protein sequence ID" value="MEL4455057.1"/>
    <property type="molecule type" value="Genomic_DNA"/>
</dbReference>
<reference evidence="1 2" key="1">
    <citation type="submission" date="2024-04" db="EMBL/GenBank/DDBJ databases">
        <title>whole genome sequencing of Lutimonas vermicola strain IMCC1616.</title>
        <authorList>
            <person name="Bae S.S."/>
        </authorList>
    </citation>
    <scope>NUCLEOTIDE SEQUENCE [LARGE SCALE GENOMIC DNA]</scope>
    <source>
        <strain evidence="1 2">IMCC1616</strain>
    </source>
</reference>
<keyword evidence="2" id="KW-1185">Reference proteome</keyword>
<accession>A0ABU9KXZ1</accession>
<name>A0ABU9KXZ1_9FLAO</name>
<gene>
    <name evidence="1" type="ORF">AABB81_04065</name>
</gene>
<evidence type="ECO:0000313" key="1">
    <source>
        <dbReference type="EMBL" id="MEL4455057.1"/>
    </source>
</evidence>